<protein>
    <recommendedName>
        <fullName evidence="3">MYND finger</fullName>
    </recommendedName>
</protein>
<proteinExistence type="predicted"/>
<keyword evidence="2" id="KW-1185">Reference proteome</keyword>
<organism evidence="1 2">
    <name type="scientific">Halopseudomonas xinjiangensis</name>
    <dbReference type="NCBI Taxonomy" id="487184"/>
    <lineage>
        <taxon>Bacteria</taxon>
        <taxon>Pseudomonadati</taxon>
        <taxon>Pseudomonadota</taxon>
        <taxon>Gammaproteobacteria</taxon>
        <taxon>Pseudomonadales</taxon>
        <taxon>Pseudomonadaceae</taxon>
        <taxon>Halopseudomonas</taxon>
    </lineage>
</organism>
<dbReference type="EMBL" id="LT629736">
    <property type="protein sequence ID" value="SDR79457.1"/>
    <property type="molecule type" value="Genomic_DNA"/>
</dbReference>
<gene>
    <name evidence="1" type="ORF">SAMN05216421_0323</name>
</gene>
<name>A0A1H1LYI2_9GAMM</name>
<accession>A0A1H1LYI2</accession>
<reference evidence="2" key="1">
    <citation type="submission" date="2016-10" db="EMBL/GenBank/DDBJ databases">
        <authorList>
            <person name="Varghese N."/>
            <person name="Submissions S."/>
        </authorList>
    </citation>
    <scope>NUCLEOTIDE SEQUENCE [LARGE SCALE GENOMIC DNA]</scope>
    <source>
        <strain evidence="2">NRRL B-51270</strain>
    </source>
</reference>
<dbReference type="STRING" id="487184.SAMN05216421_0323"/>
<dbReference type="NCBIfam" id="NF041023">
    <property type="entry name" value="PP0621_fam"/>
    <property type="match status" value="1"/>
</dbReference>
<dbReference type="Proteomes" id="UP000243207">
    <property type="component" value="Chromosome I"/>
</dbReference>
<evidence type="ECO:0008006" key="3">
    <source>
        <dbReference type="Google" id="ProtNLM"/>
    </source>
</evidence>
<evidence type="ECO:0000313" key="1">
    <source>
        <dbReference type="EMBL" id="SDR79457.1"/>
    </source>
</evidence>
<sequence>MGLIKFILLLIVLFAAFTFWRQWQAWQASKRRPPPAAEKPPLMVRCVRCGLHLPEGEAIREEAHWYCSVEHLEADRNG</sequence>
<dbReference type="OrthoDB" id="9814432at2"/>
<dbReference type="AlphaFoldDB" id="A0A1H1LYI2"/>
<evidence type="ECO:0000313" key="2">
    <source>
        <dbReference type="Proteomes" id="UP000243207"/>
    </source>
</evidence>
<dbReference type="RefSeq" id="WP_093391507.1">
    <property type="nucleotide sequence ID" value="NZ_LT629736.1"/>
</dbReference>
<dbReference type="InterPro" id="IPR049708">
    <property type="entry name" value="PP0621-like"/>
</dbReference>